<accession>A0A699R8G9</accession>
<proteinExistence type="predicted"/>
<protein>
    <submittedName>
        <fullName evidence="1">Uncharacterized protein</fullName>
    </submittedName>
</protein>
<dbReference type="AlphaFoldDB" id="A0A699R8G9"/>
<comment type="caution">
    <text evidence="1">The sequence shown here is derived from an EMBL/GenBank/DDBJ whole genome shotgun (WGS) entry which is preliminary data.</text>
</comment>
<evidence type="ECO:0000313" key="1">
    <source>
        <dbReference type="EMBL" id="GFC82093.1"/>
    </source>
</evidence>
<gene>
    <name evidence="1" type="ORF">Tci_854063</name>
</gene>
<name>A0A699R8G9_TANCI</name>
<reference evidence="1" key="1">
    <citation type="journal article" date="2019" name="Sci. Rep.">
        <title>Draft genome of Tanacetum cinerariifolium, the natural source of mosquito coil.</title>
        <authorList>
            <person name="Yamashiro T."/>
            <person name="Shiraishi A."/>
            <person name="Satake H."/>
            <person name="Nakayama K."/>
        </authorList>
    </citation>
    <scope>NUCLEOTIDE SEQUENCE</scope>
</reference>
<feature type="non-terminal residue" evidence="1">
    <location>
        <position position="1"/>
    </location>
</feature>
<dbReference type="EMBL" id="BKCJ011082725">
    <property type="protein sequence ID" value="GFC82093.1"/>
    <property type="molecule type" value="Genomic_DNA"/>
</dbReference>
<organism evidence="1">
    <name type="scientific">Tanacetum cinerariifolium</name>
    <name type="common">Dalmatian daisy</name>
    <name type="synonym">Chrysanthemum cinerariifolium</name>
    <dbReference type="NCBI Taxonomy" id="118510"/>
    <lineage>
        <taxon>Eukaryota</taxon>
        <taxon>Viridiplantae</taxon>
        <taxon>Streptophyta</taxon>
        <taxon>Embryophyta</taxon>
        <taxon>Tracheophyta</taxon>
        <taxon>Spermatophyta</taxon>
        <taxon>Magnoliopsida</taxon>
        <taxon>eudicotyledons</taxon>
        <taxon>Gunneridae</taxon>
        <taxon>Pentapetalae</taxon>
        <taxon>asterids</taxon>
        <taxon>campanulids</taxon>
        <taxon>Asterales</taxon>
        <taxon>Asteraceae</taxon>
        <taxon>Asteroideae</taxon>
        <taxon>Anthemideae</taxon>
        <taxon>Anthemidinae</taxon>
        <taxon>Tanacetum</taxon>
    </lineage>
</organism>
<sequence>YTTLQQKVLALVKDKTTQALEIDSLKMRVKKLKKKQRLRTHKLKRLYKVGLSAKVVSYEDEGLGEEDASKQGRIADIDADAGITLDSTHFDDDTDMFAVHDLVGDEVIVDNVDVVKALEETVKVAATTVSAATITEVDITLAQAIVELKSEKSKATTALIKTDATTITADMVLSFTKARTFCCKVV</sequence>